<dbReference type="Gene3D" id="1.10.287.1260">
    <property type="match status" value="1"/>
</dbReference>
<dbReference type="Pfam" id="PF00924">
    <property type="entry name" value="MS_channel_2nd"/>
    <property type="match status" value="1"/>
</dbReference>
<name>A0A1T4PQF0_9HYPH</name>
<evidence type="ECO:0000313" key="11">
    <source>
        <dbReference type="Proteomes" id="UP000190092"/>
    </source>
</evidence>
<keyword evidence="5 7" id="KW-1133">Transmembrane helix</keyword>
<sequence length="268" mass="29207">MGLEQEGVHAANVLVALITTYGLRVIGAIAILLAGWIAARLVHSAIVRLCVRSPRIDRTVTLFLANGARYSVLMFTFVAVLTSFGIATTSIVAVLGAVGLAIGLALQGTLSNLAAGIMIVVFRPFHIGDRVESGGVVGIIREINLFYSELDTDDNVRVIYPNGLLWGQIVKIPSRNDTERVELKFVRPLSDDVGLAIERVRHAVAEDKRITRMAQIGVDTVADDHYVLVARMWVARPDAMQVHFDINRAVKEALQQHPPTPEQTQAAD</sequence>
<evidence type="ECO:0000256" key="7">
    <source>
        <dbReference type="RuleBase" id="RU369025"/>
    </source>
</evidence>
<comment type="similarity">
    <text evidence="2 7">Belongs to the MscS (TC 1.A.23) family.</text>
</comment>
<comment type="subcellular location">
    <subcellularLocation>
        <location evidence="7">Cell inner membrane</location>
        <topology evidence="7">Multi-pass membrane protein</topology>
    </subcellularLocation>
    <subcellularLocation>
        <location evidence="1">Cell membrane</location>
        <topology evidence="1">Multi-pass membrane protein</topology>
    </subcellularLocation>
</comment>
<dbReference type="InterPro" id="IPR023408">
    <property type="entry name" value="MscS_beta-dom_sf"/>
</dbReference>
<evidence type="ECO:0000256" key="1">
    <source>
        <dbReference type="ARBA" id="ARBA00004651"/>
    </source>
</evidence>
<feature type="domain" description="Mechanosensitive ion channel transmembrane helices 2/3" evidence="9">
    <location>
        <begin position="69"/>
        <end position="107"/>
    </location>
</feature>
<dbReference type="InterPro" id="IPR006685">
    <property type="entry name" value="MscS_channel_2nd"/>
</dbReference>
<feature type="transmembrane region" description="Helical" evidence="7">
    <location>
        <begin position="72"/>
        <end position="95"/>
    </location>
</feature>
<dbReference type="InterPro" id="IPR010920">
    <property type="entry name" value="LSM_dom_sf"/>
</dbReference>
<proteinExistence type="inferred from homology"/>
<keyword evidence="3" id="KW-1003">Cell membrane</keyword>
<evidence type="ECO:0000256" key="3">
    <source>
        <dbReference type="ARBA" id="ARBA00022475"/>
    </source>
</evidence>
<dbReference type="Pfam" id="PF05552">
    <property type="entry name" value="MS_channel_1st_1"/>
    <property type="match status" value="1"/>
</dbReference>
<keyword evidence="4 7" id="KW-0812">Transmembrane</keyword>
<evidence type="ECO:0000256" key="4">
    <source>
        <dbReference type="ARBA" id="ARBA00022692"/>
    </source>
</evidence>
<evidence type="ECO:0000259" key="8">
    <source>
        <dbReference type="Pfam" id="PF00924"/>
    </source>
</evidence>
<dbReference type="GO" id="GO:0008381">
    <property type="term" value="F:mechanosensitive monoatomic ion channel activity"/>
    <property type="evidence" value="ECO:0007669"/>
    <property type="project" value="InterPro"/>
</dbReference>
<dbReference type="SUPFAM" id="SSF50182">
    <property type="entry name" value="Sm-like ribonucleoproteins"/>
    <property type="match status" value="1"/>
</dbReference>
<dbReference type="InterPro" id="IPR011014">
    <property type="entry name" value="MscS_channel_TM-2"/>
</dbReference>
<dbReference type="OrthoDB" id="9799209at2"/>
<keyword evidence="7" id="KW-0406">Ion transport</keyword>
<evidence type="ECO:0000313" key="10">
    <source>
        <dbReference type="EMBL" id="SJZ93854.1"/>
    </source>
</evidence>
<dbReference type="InterPro" id="IPR049142">
    <property type="entry name" value="MS_channel_1st"/>
</dbReference>
<evidence type="ECO:0000256" key="6">
    <source>
        <dbReference type="ARBA" id="ARBA00023136"/>
    </source>
</evidence>
<keyword evidence="6 7" id="KW-0472">Membrane</keyword>
<dbReference type="PANTHER" id="PTHR30221">
    <property type="entry name" value="SMALL-CONDUCTANCE MECHANOSENSITIVE CHANNEL"/>
    <property type="match status" value="1"/>
</dbReference>
<dbReference type="AlphaFoldDB" id="A0A1T4PQF0"/>
<accession>A0A1T4PQF0</accession>
<feature type="domain" description="Mechanosensitive ion channel MscS" evidence="8">
    <location>
        <begin position="109"/>
        <end position="168"/>
    </location>
</feature>
<reference evidence="11" key="1">
    <citation type="submission" date="2017-02" db="EMBL/GenBank/DDBJ databases">
        <authorList>
            <person name="Varghese N."/>
            <person name="Submissions S."/>
        </authorList>
    </citation>
    <scope>NUCLEOTIDE SEQUENCE [LARGE SCALE GENOMIC DNA]</scope>
    <source>
        <strain evidence="11">ATCC 27094</strain>
    </source>
</reference>
<dbReference type="Proteomes" id="UP000190092">
    <property type="component" value="Unassembled WGS sequence"/>
</dbReference>
<gene>
    <name evidence="10" type="ORF">SAMN02745126_02970</name>
</gene>
<dbReference type="InterPro" id="IPR045275">
    <property type="entry name" value="MscS_archaea/bacteria_type"/>
</dbReference>
<dbReference type="GO" id="GO:0005886">
    <property type="term" value="C:plasma membrane"/>
    <property type="evidence" value="ECO:0007669"/>
    <property type="project" value="UniProtKB-SubCell"/>
</dbReference>
<keyword evidence="7" id="KW-0997">Cell inner membrane</keyword>
<dbReference type="EMBL" id="FUWJ01000002">
    <property type="protein sequence ID" value="SJZ93854.1"/>
    <property type="molecule type" value="Genomic_DNA"/>
</dbReference>
<evidence type="ECO:0000256" key="2">
    <source>
        <dbReference type="ARBA" id="ARBA00008017"/>
    </source>
</evidence>
<comment type="subunit">
    <text evidence="7">Homoheptamer.</text>
</comment>
<comment type="caution">
    <text evidence="7">Lacks conserved residue(s) required for the propagation of feature annotation.</text>
</comment>
<keyword evidence="7" id="KW-0407">Ion channel</keyword>
<dbReference type="Pfam" id="PF21088">
    <property type="entry name" value="MS_channel_1st"/>
    <property type="match status" value="1"/>
</dbReference>
<dbReference type="STRING" id="225324.SAMN02745126_02970"/>
<comment type="function">
    <text evidence="7">Mechanosensitive channel that participates in the regulation of osmotic pressure changes within the cell, opening in response to stretch forces in the membrane lipid bilayer, without the need for other proteins. Contributes to normal resistance to hypoosmotic shock. Forms an ion channel of 1.0 nanosiemens conductance with a slight preference for anions.</text>
</comment>
<keyword evidence="11" id="KW-1185">Reference proteome</keyword>
<organism evidence="10 11">
    <name type="scientific">Enhydrobacter aerosaccus</name>
    <dbReference type="NCBI Taxonomy" id="225324"/>
    <lineage>
        <taxon>Bacteria</taxon>
        <taxon>Pseudomonadati</taxon>
        <taxon>Pseudomonadota</taxon>
        <taxon>Alphaproteobacteria</taxon>
        <taxon>Hyphomicrobiales</taxon>
        <taxon>Enhydrobacter</taxon>
    </lineage>
</organism>
<evidence type="ECO:0000259" key="9">
    <source>
        <dbReference type="Pfam" id="PF21088"/>
    </source>
</evidence>
<dbReference type="InterPro" id="IPR011066">
    <property type="entry name" value="MscS_channel_C_sf"/>
</dbReference>
<dbReference type="SUPFAM" id="SSF82861">
    <property type="entry name" value="Mechanosensitive channel protein MscS (YggB), transmembrane region"/>
    <property type="match status" value="1"/>
</dbReference>
<dbReference type="Gene3D" id="3.30.70.100">
    <property type="match status" value="1"/>
</dbReference>
<keyword evidence="7" id="KW-0813">Transport</keyword>
<dbReference type="SUPFAM" id="SSF82689">
    <property type="entry name" value="Mechanosensitive channel protein MscS (YggB), C-terminal domain"/>
    <property type="match status" value="1"/>
</dbReference>
<dbReference type="PANTHER" id="PTHR30221:SF8">
    <property type="entry name" value="SMALL-CONDUCTANCE MECHANOSENSITIVE CHANNEL"/>
    <property type="match status" value="1"/>
</dbReference>
<feature type="transmembrane region" description="Helical" evidence="7">
    <location>
        <begin position="101"/>
        <end position="122"/>
    </location>
</feature>
<dbReference type="RefSeq" id="WP_085934601.1">
    <property type="nucleotide sequence ID" value="NZ_FUWJ01000002.1"/>
</dbReference>
<dbReference type="InterPro" id="IPR008910">
    <property type="entry name" value="MSC_TM_helix"/>
</dbReference>
<dbReference type="Gene3D" id="2.30.30.60">
    <property type="match status" value="1"/>
</dbReference>
<protein>
    <recommendedName>
        <fullName evidence="7">Small-conductance mechanosensitive channel</fullName>
    </recommendedName>
</protein>
<evidence type="ECO:0000256" key="5">
    <source>
        <dbReference type="ARBA" id="ARBA00022989"/>
    </source>
</evidence>